<comment type="caution">
    <text evidence="3">The sequence shown here is derived from an EMBL/GenBank/DDBJ whole genome shotgun (WGS) entry which is preliminary data.</text>
</comment>
<feature type="transmembrane region" description="Helical" evidence="2">
    <location>
        <begin position="132"/>
        <end position="152"/>
    </location>
</feature>
<feature type="region of interest" description="Disordered" evidence="1">
    <location>
        <begin position="213"/>
        <end position="235"/>
    </location>
</feature>
<dbReference type="EMBL" id="JARAKH010000010">
    <property type="protein sequence ID" value="KAK8399888.1"/>
    <property type="molecule type" value="Genomic_DNA"/>
</dbReference>
<protein>
    <submittedName>
        <fullName evidence="3">Uncharacterized protein</fullName>
    </submittedName>
</protein>
<sequence length="235" mass="25575">MQGSYRNEMPVYVTHEIDNGGDNTIRTQRRCELHGVTAEMVPTPAANAASANMGLKITLTVFGSFGLAIWGTSIGFMLGWNRGNVLMLAGLAEYVSIIANAGMIYVTCRIMFLIMNSSFPGGTSLQDLQQCVARLVAFTVLGFTTWVTSIVWLAQNPNMDESIVYHACNYGFVISSVVAGLAGGLLRITYMIPALPAGSPKYTVQQQGHYVQSHQGSQSQYNNPAYTGPYSQHRM</sequence>
<dbReference type="AlphaFoldDB" id="A0AAW0UL30"/>
<keyword evidence="2" id="KW-0472">Membrane</keyword>
<reference evidence="3 4" key="1">
    <citation type="submission" date="2023-03" db="EMBL/GenBank/DDBJ databases">
        <title>High-quality genome of Scylla paramamosain provides insights in environmental adaptation.</title>
        <authorList>
            <person name="Zhang L."/>
        </authorList>
    </citation>
    <scope>NUCLEOTIDE SEQUENCE [LARGE SCALE GENOMIC DNA]</scope>
    <source>
        <strain evidence="3">LZ_2023a</strain>
        <tissue evidence="3">Muscle</tissue>
    </source>
</reference>
<proteinExistence type="predicted"/>
<feature type="transmembrane region" description="Helical" evidence="2">
    <location>
        <begin position="57"/>
        <end position="80"/>
    </location>
</feature>
<keyword evidence="2" id="KW-1133">Transmembrane helix</keyword>
<evidence type="ECO:0000256" key="2">
    <source>
        <dbReference type="SAM" id="Phobius"/>
    </source>
</evidence>
<gene>
    <name evidence="3" type="ORF">O3P69_002940</name>
</gene>
<keyword evidence="2" id="KW-0812">Transmembrane</keyword>
<keyword evidence="4" id="KW-1185">Reference proteome</keyword>
<feature type="transmembrane region" description="Helical" evidence="2">
    <location>
        <begin position="164"/>
        <end position="186"/>
    </location>
</feature>
<accession>A0AAW0UL30</accession>
<evidence type="ECO:0000313" key="3">
    <source>
        <dbReference type="EMBL" id="KAK8399888.1"/>
    </source>
</evidence>
<name>A0AAW0UL30_SCYPA</name>
<feature type="compositionally biased region" description="Polar residues" evidence="1">
    <location>
        <begin position="213"/>
        <end position="225"/>
    </location>
</feature>
<evidence type="ECO:0000256" key="1">
    <source>
        <dbReference type="SAM" id="MobiDB-lite"/>
    </source>
</evidence>
<dbReference type="Proteomes" id="UP001487740">
    <property type="component" value="Unassembled WGS sequence"/>
</dbReference>
<feature type="transmembrane region" description="Helical" evidence="2">
    <location>
        <begin position="86"/>
        <end position="112"/>
    </location>
</feature>
<organism evidence="3 4">
    <name type="scientific">Scylla paramamosain</name>
    <name type="common">Mud crab</name>
    <dbReference type="NCBI Taxonomy" id="85552"/>
    <lineage>
        <taxon>Eukaryota</taxon>
        <taxon>Metazoa</taxon>
        <taxon>Ecdysozoa</taxon>
        <taxon>Arthropoda</taxon>
        <taxon>Crustacea</taxon>
        <taxon>Multicrustacea</taxon>
        <taxon>Malacostraca</taxon>
        <taxon>Eumalacostraca</taxon>
        <taxon>Eucarida</taxon>
        <taxon>Decapoda</taxon>
        <taxon>Pleocyemata</taxon>
        <taxon>Brachyura</taxon>
        <taxon>Eubrachyura</taxon>
        <taxon>Portunoidea</taxon>
        <taxon>Portunidae</taxon>
        <taxon>Portuninae</taxon>
        <taxon>Scylla</taxon>
    </lineage>
</organism>
<evidence type="ECO:0000313" key="4">
    <source>
        <dbReference type="Proteomes" id="UP001487740"/>
    </source>
</evidence>